<accession>A0A814M8I7</accession>
<reference evidence="4" key="1">
    <citation type="submission" date="2021-02" db="EMBL/GenBank/DDBJ databases">
        <authorList>
            <person name="Nowell W R."/>
        </authorList>
    </citation>
    <scope>NUCLEOTIDE SEQUENCE</scope>
</reference>
<protein>
    <recommendedName>
        <fullName evidence="2">TIR domain-containing protein</fullName>
    </recommendedName>
</protein>
<dbReference type="Gene3D" id="3.40.50.10140">
    <property type="entry name" value="Toll/interleukin-1 receptor homology (TIR) domain"/>
    <property type="match status" value="1"/>
</dbReference>
<dbReference type="InterPro" id="IPR000157">
    <property type="entry name" value="TIR_dom"/>
</dbReference>
<evidence type="ECO:0000313" key="4">
    <source>
        <dbReference type="EMBL" id="CAF1076124.1"/>
    </source>
</evidence>
<dbReference type="Pfam" id="PF13676">
    <property type="entry name" value="TIR_2"/>
    <property type="match status" value="1"/>
</dbReference>
<feature type="region of interest" description="Disordered" evidence="1">
    <location>
        <begin position="738"/>
        <end position="818"/>
    </location>
</feature>
<comment type="caution">
    <text evidence="4">The sequence shown here is derived from an EMBL/GenBank/DDBJ whole genome shotgun (WGS) entry which is preliminary data.</text>
</comment>
<dbReference type="AlphaFoldDB" id="A0A814M8I7"/>
<dbReference type="Proteomes" id="UP000663829">
    <property type="component" value="Unassembled WGS sequence"/>
</dbReference>
<dbReference type="PANTHER" id="PTHR46270">
    <property type="entry name" value="ARMADILLO-TYPE FOLD-RELATED"/>
    <property type="match status" value="1"/>
</dbReference>
<dbReference type="PANTHER" id="PTHR46270:SF2">
    <property type="entry name" value="TIR DOMAIN-CONTAINING PROTEIN"/>
    <property type="match status" value="1"/>
</dbReference>
<evidence type="ECO:0000313" key="6">
    <source>
        <dbReference type="EMBL" id="CAF3842606.1"/>
    </source>
</evidence>
<dbReference type="EMBL" id="CAJNOK010002742">
    <property type="protein sequence ID" value="CAF0873076.1"/>
    <property type="molecule type" value="Genomic_DNA"/>
</dbReference>
<evidence type="ECO:0000313" key="7">
    <source>
        <dbReference type="Proteomes" id="UP000663829"/>
    </source>
</evidence>
<organism evidence="4 7">
    <name type="scientific">Didymodactylos carnosus</name>
    <dbReference type="NCBI Taxonomy" id="1234261"/>
    <lineage>
        <taxon>Eukaryota</taxon>
        <taxon>Metazoa</taxon>
        <taxon>Spiralia</taxon>
        <taxon>Gnathifera</taxon>
        <taxon>Rotifera</taxon>
        <taxon>Eurotatoria</taxon>
        <taxon>Bdelloidea</taxon>
        <taxon>Philodinida</taxon>
        <taxon>Philodinidae</taxon>
        <taxon>Didymodactylos</taxon>
    </lineage>
</organism>
<dbReference type="EMBL" id="CAJNOQ010004839">
    <property type="protein sequence ID" value="CAF1076124.1"/>
    <property type="molecule type" value="Genomic_DNA"/>
</dbReference>
<evidence type="ECO:0000256" key="1">
    <source>
        <dbReference type="SAM" id="MobiDB-lite"/>
    </source>
</evidence>
<evidence type="ECO:0000313" key="5">
    <source>
        <dbReference type="EMBL" id="CAF3657851.1"/>
    </source>
</evidence>
<dbReference type="EMBL" id="CAJOBA010002744">
    <property type="protein sequence ID" value="CAF3657851.1"/>
    <property type="molecule type" value="Genomic_DNA"/>
</dbReference>
<evidence type="ECO:0000259" key="2">
    <source>
        <dbReference type="Pfam" id="PF13676"/>
    </source>
</evidence>
<dbReference type="Proteomes" id="UP000682733">
    <property type="component" value="Unassembled WGS sequence"/>
</dbReference>
<dbReference type="GO" id="GO:0007165">
    <property type="term" value="P:signal transduction"/>
    <property type="evidence" value="ECO:0007669"/>
    <property type="project" value="InterPro"/>
</dbReference>
<keyword evidence="7" id="KW-1185">Reference proteome</keyword>
<dbReference type="OrthoDB" id="10049870at2759"/>
<proteinExistence type="predicted"/>
<dbReference type="Proteomes" id="UP000677228">
    <property type="component" value="Unassembled WGS sequence"/>
</dbReference>
<feature type="domain" description="TIR" evidence="2">
    <location>
        <begin position="604"/>
        <end position="722"/>
    </location>
</feature>
<dbReference type="InterPro" id="IPR035897">
    <property type="entry name" value="Toll_tir_struct_dom_sf"/>
</dbReference>
<gene>
    <name evidence="4" type="ORF">GPM918_LOCUS17529</name>
    <name evidence="3" type="ORF">OVA965_LOCUS8234</name>
    <name evidence="6" type="ORF">SRO942_LOCUS17527</name>
    <name evidence="5" type="ORF">TMI583_LOCUS8230</name>
</gene>
<dbReference type="SUPFAM" id="SSF52200">
    <property type="entry name" value="Toll/Interleukin receptor TIR domain"/>
    <property type="match status" value="1"/>
</dbReference>
<sequence length="908" mass="105941">MPSASQRKNDEFDRACDTFHSYKYHFNDKKVVEKVQQAFTQCQKQIQKSGISDATTNALQRIHTALSFNHKEFERTPWNPALDTFDFFVFIQDFLLSMIQKVSEKQNQPQDTTKMKIKCFDLICSLLDLFDFKFFFDDKFLYAIKQCLSDVKEHQYTPDDFRYEQLAILFGQIYTVMKFKIKYGDVCQKLYPAATTLILQCVLNYFQSEFDRFYDEEKGRSRRTEGDAKRRLILNIFPEYLLLEGDDIVSPALTTAQLDCLCQTLFNWSRIVFDHVFSQTLNDYTLSSVLVRFIRLMNRCIPSVYFRRCTRKNLPLVENLLRLLHTPLFIKEITDWDDRFKIMVLDHSIQENHYDLVIAAAALLYNLSVESIVVDRLRTLKDNVPLILSVLHKQCKTKNAHTTTFHCETLIGLMNDDIDKLSEPKELATSYVKYMSKTMSKQNQSFEKVRLSDVIIHLKVFIQNEEVKTEVVAQDGLTLLTTCAYDNKFDMASIQYSSMELIWSIIFNLSAAQLLRANKVFVDYVVDLTKAKTDKPNDHVLKSVAEGVDWEMKRHVVKEEKRKEAKKPLKFNMLGVPVDQFGRQLTKEQRLAMEPAKDFKFDLMISYCHKDSELCIKVYEGLHQATNARIWIDRNEMFGSLTERMSEAIEHSRIILICYSNAYKESPNCQSECTYANELKREIIPLRMEANYRPNGWLKVILGDRVYVDFLKNGFDTGFTDLIKQLQRYDKKYRDTMNVKQAERPVNASDSAAAQSQKKMKEGKQPPPPPPKDVMPKSSRAVARAHCSPSPPPLLDSRTTRAHHQEHQRARSNVSATAEYESRSIQSWTQEDVDTFFYAKQIEPMLQLLGANYNGRYLIRYYQRLVSQENAYQIAKEELKDLHQISLPFNMFVTFTDEIELYLGQTNN</sequence>
<dbReference type="EMBL" id="CAJOBC010004839">
    <property type="protein sequence ID" value="CAF3842606.1"/>
    <property type="molecule type" value="Genomic_DNA"/>
</dbReference>
<evidence type="ECO:0000313" key="3">
    <source>
        <dbReference type="EMBL" id="CAF0873076.1"/>
    </source>
</evidence>
<name>A0A814M8I7_9BILA</name>
<dbReference type="Proteomes" id="UP000681722">
    <property type="component" value="Unassembled WGS sequence"/>
</dbReference>
<feature type="compositionally biased region" description="Low complexity" evidence="1">
    <location>
        <begin position="748"/>
        <end position="757"/>
    </location>
</feature>